<keyword evidence="3" id="KW-0378">Hydrolase</keyword>
<dbReference type="Proteomes" id="UP001379533">
    <property type="component" value="Chromosome"/>
</dbReference>
<organism evidence="3 4">
    <name type="scientific">Pendulispora brunnea</name>
    <dbReference type="NCBI Taxonomy" id="2905690"/>
    <lineage>
        <taxon>Bacteria</taxon>
        <taxon>Pseudomonadati</taxon>
        <taxon>Myxococcota</taxon>
        <taxon>Myxococcia</taxon>
        <taxon>Myxococcales</taxon>
        <taxon>Sorangiineae</taxon>
        <taxon>Pendulisporaceae</taxon>
        <taxon>Pendulispora</taxon>
    </lineage>
</organism>
<keyword evidence="4" id="KW-1185">Reference proteome</keyword>
<dbReference type="CDD" id="cd15482">
    <property type="entry name" value="Sialidase_non-viral"/>
    <property type="match status" value="1"/>
</dbReference>
<evidence type="ECO:0000259" key="2">
    <source>
        <dbReference type="Pfam" id="PF13088"/>
    </source>
</evidence>
<reference evidence="3 4" key="1">
    <citation type="submission" date="2021-12" db="EMBL/GenBank/DDBJ databases">
        <title>Discovery of the Pendulisporaceae a myxobacterial family with distinct sporulation behavior and unique specialized metabolism.</title>
        <authorList>
            <person name="Garcia R."/>
            <person name="Popoff A."/>
            <person name="Bader C.D."/>
            <person name="Loehr J."/>
            <person name="Walesch S."/>
            <person name="Walt C."/>
            <person name="Boldt J."/>
            <person name="Bunk B."/>
            <person name="Haeckl F.J.F.P.J."/>
            <person name="Gunesch A.P."/>
            <person name="Birkelbach J."/>
            <person name="Nuebel U."/>
            <person name="Pietschmann T."/>
            <person name="Bach T."/>
            <person name="Mueller R."/>
        </authorList>
    </citation>
    <scope>NUCLEOTIDE SEQUENCE [LARGE SCALE GENOMIC DNA]</scope>
    <source>
        <strain evidence="3 4">MSr12523</strain>
    </source>
</reference>
<dbReference type="RefSeq" id="WP_394849999.1">
    <property type="nucleotide sequence ID" value="NZ_CP089982.1"/>
</dbReference>
<feature type="compositionally biased region" description="Polar residues" evidence="1">
    <location>
        <begin position="1"/>
        <end position="12"/>
    </location>
</feature>
<gene>
    <name evidence="3" type="ORF">LZC95_21390</name>
</gene>
<dbReference type="Pfam" id="PF13088">
    <property type="entry name" value="BNR_2"/>
    <property type="match status" value="1"/>
</dbReference>
<feature type="domain" description="Sialidase" evidence="2">
    <location>
        <begin position="122"/>
        <end position="322"/>
    </location>
</feature>
<dbReference type="InterPro" id="IPR011040">
    <property type="entry name" value="Sialidase"/>
</dbReference>
<sequence>MDTPSTEGNLSSVEPGWPPTISAANPNWMQAGAGNPRRSMPATFVTSWVENGVAKKRQLLSFSNHADGTSVSMQLLWRDYGDNGGWHLARKRVGTTIDWTKGLHDTAPGNEGSFGNVYERQDANHTLVAISYRPVKVDGRWMLVRHESTDHGVSWELSYAPLTLPAGVPPGLIHQGITVTSVGGVETLLLPMYYRNADTYWRWNQALIKSTDGGQSWSYQGMIAQQTPWCPGFQSVPKAVVRPLIPADGSAPAGGNGFAEATVAETRSGKLLAVVRCDQWFLDTRLSPDQHVRSYLYKSISSDHGATWSAPARIAVPNSGSGPVSGLPVYGVSPKLVRMGGGALMLAFGRPGNILAFDSTGEGDHWETFKGWPDSKRWDNAPTPPAGDDGIAPEGRLWIHHGSSGYMGIAKLSEQQFMVVGDNCQADWGCGYTPPAGSSYPHGTDYFLWNLLVSYIPK</sequence>
<dbReference type="SUPFAM" id="SSF50939">
    <property type="entry name" value="Sialidases"/>
    <property type="match status" value="1"/>
</dbReference>
<dbReference type="InterPro" id="IPR036278">
    <property type="entry name" value="Sialidase_sf"/>
</dbReference>
<dbReference type="Gene3D" id="2.120.10.10">
    <property type="match status" value="1"/>
</dbReference>
<evidence type="ECO:0000313" key="3">
    <source>
        <dbReference type="EMBL" id="WXA99362.1"/>
    </source>
</evidence>
<accession>A0ABZ2KL27</accession>
<dbReference type="EMBL" id="CP089982">
    <property type="protein sequence ID" value="WXA99362.1"/>
    <property type="molecule type" value="Genomic_DNA"/>
</dbReference>
<feature type="region of interest" description="Disordered" evidence="1">
    <location>
        <begin position="1"/>
        <end position="22"/>
    </location>
</feature>
<evidence type="ECO:0000313" key="4">
    <source>
        <dbReference type="Proteomes" id="UP001379533"/>
    </source>
</evidence>
<name>A0ABZ2KL27_9BACT</name>
<evidence type="ECO:0000256" key="1">
    <source>
        <dbReference type="SAM" id="MobiDB-lite"/>
    </source>
</evidence>
<proteinExistence type="predicted"/>
<protein>
    <submittedName>
        <fullName evidence="3">Glycoside hydrolase</fullName>
    </submittedName>
</protein>
<dbReference type="GO" id="GO:0016787">
    <property type="term" value="F:hydrolase activity"/>
    <property type="evidence" value="ECO:0007669"/>
    <property type="project" value="UniProtKB-KW"/>
</dbReference>